<evidence type="ECO:0000256" key="3">
    <source>
        <dbReference type="ARBA" id="ARBA00004186"/>
    </source>
</evidence>
<evidence type="ECO:0000256" key="9">
    <source>
        <dbReference type="ARBA" id="ARBA00023212"/>
    </source>
</evidence>
<keyword evidence="9" id="KW-0206">Cytoskeleton</keyword>
<evidence type="ECO:0000313" key="13">
    <source>
        <dbReference type="Proteomes" id="UP001162162"/>
    </source>
</evidence>
<proteinExistence type="inferred from homology"/>
<accession>A0AAV8ZF97</accession>
<dbReference type="Pfam" id="PF17054">
    <property type="entry name" value="JUPITER"/>
    <property type="match status" value="1"/>
</dbReference>
<dbReference type="AlphaFoldDB" id="A0AAV8ZF97"/>
<dbReference type="GO" id="GO:0005819">
    <property type="term" value="C:spindle"/>
    <property type="evidence" value="ECO:0007669"/>
    <property type="project" value="UniProtKB-SubCell"/>
</dbReference>
<evidence type="ECO:0000313" key="12">
    <source>
        <dbReference type="EMBL" id="KAJ8962843.1"/>
    </source>
</evidence>
<keyword evidence="6" id="KW-0963">Cytoplasm</keyword>
<protein>
    <recommendedName>
        <fullName evidence="5">Microtubule-associated protein Jupiter</fullName>
    </recommendedName>
</protein>
<dbReference type="EMBL" id="JAPWTK010000002">
    <property type="protein sequence ID" value="KAJ8962843.1"/>
    <property type="molecule type" value="Genomic_DNA"/>
</dbReference>
<evidence type="ECO:0000256" key="10">
    <source>
        <dbReference type="ARBA" id="ARBA00023242"/>
    </source>
</evidence>
<dbReference type="InterPro" id="IPR033335">
    <property type="entry name" value="JUPITER"/>
</dbReference>
<dbReference type="GO" id="GO:0005634">
    <property type="term" value="C:nucleus"/>
    <property type="evidence" value="ECO:0007669"/>
    <property type="project" value="UniProtKB-SubCell"/>
</dbReference>
<feature type="compositionally biased region" description="Polar residues" evidence="11">
    <location>
        <begin position="1"/>
        <end position="12"/>
    </location>
</feature>
<dbReference type="Proteomes" id="UP001162162">
    <property type="component" value="Unassembled WGS sequence"/>
</dbReference>
<evidence type="ECO:0000256" key="5">
    <source>
        <dbReference type="ARBA" id="ARBA00021471"/>
    </source>
</evidence>
<evidence type="ECO:0000256" key="2">
    <source>
        <dbReference type="ARBA" id="ARBA00004123"/>
    </source>
</evidence>
<keyword evidence="7" id="KW-0597">Phosphoprotein</keyword>
<evidence type="ECO:0000256" key="1">
    <source>
        <dbReference type="ARBA" id="ARBA00003805"/>
    </source>
</evidence>
<comment type="similarity">
    <text evidence="4">Belongs to the MAP Jupiter family.</text>
</comment>
<feature type="compositionally biased region" description="Polar residues" evidence="11">
    <location>
        <begin position="46"/>
        <end position="58"/>
    </location>
</feature>
<evidence type="ECO:0000256" key="4">
    <source>
        <dbReference type="ARBA" id="ARBA00005344"/>
    </source>
</evidence>
<evidence type="ECO:0000256" key="11">
    <source>
        <dbReference type="SAM" id="MobiDB-lite"/>
    </source>
</evidence>
<reference evidence="12" key="1">
    <citation type="journal article" date="2023" name="Insect Mol. Biol.">
        <title>Genome sequencing provides insights into the evolution of gene families encoding plant cell wall-degrading enzymes in longhorned beetles.</title>
        <authorList>
            <person name="Shin N.R."/>
            <person name="Okamura Y."/>
            <person name="Kirsch R."/>
            <person name="Pauchet Y."/>
        </authorList>
    </citation>
    <scope>NUCLEOTIDE SEQUENCE</scope>
    <source>
        <strain evidence="12">AMC_N1</strain>
    </source>
</reference>
<name>A0AAV8ZF97_9CUCU</name>
<keyword evidence="10" id="KW-0539">Nucleus</keyword>
<keyword evidence="8" id="KW-0493">Microtubule</keyword>
<evidence type="ECO:0000256" key="8">
    <source>
        <dbReference type="ARBA" id="ARBA00022701"/>
    </source>
</evidence>
<comment type="subcellular location">
    <subcellularLocation>
        <location evidence="3">Cytoplasm</location>
        <location evidence="3">Cytoskeleton</location>
        <location evidence="3">Spindle</location>
    </subcellularLocation>
    <subcellularLocation>
        <location evidence="2">Nucleus</location>
    </subcellularLocation>
</comment>
<organism evidence="12 13">
    <name type="scientific">Aromia moschata</name>
    <dbReference type="NCBI Taxonomy" id="1265417"/>
    <lineage>
        <taxon>Eukaryota</taxon>
        <taxon>Metazoa</taxon>
        <taxon>Ecdysozoa</taxon>
        <taxon>Arthropoda</taxon>
        <taxon>Hexapoda</taxon>
        <taxon>Insecta</taxon>
        <taxon>Pterygota</taxon>
        <taxon>Neoptera</taxon>
        <taxon>Endopterygota</taxon>
        <taxon>Coleoptera</taxon>
        <taxon>Polyphaga</taxon>
        <taxon>Cucujiformia</taxon>
        <taxon>Chrysomeloidea</taxon>
        <taxon>Cerambycidae</taxon>
        <taxon>Cerambycinae</taxon>
        <taxon>Callichromatini</taxon>
        <taxon>Aromia</taxon>
    </lineage>
</organism>
<dbReference type="PANTHER" id="PTHR34930:SF2">
    <property type="entry name" value="MICROTUBULE-ASSOCIATED PROTEIN JUPITER"/>
    <property type="match status" value="1"/>
</dbReference>
<comment type="caution">
    <text evidence="12">The sequence shown here is derived from an EMBL/GenBank/DDBJ whole genome shotgun (WGS) entry which is preliminary data.</text>
</comment>
<keyword evidence="13" id="KW-1185">Reference proteome</keyword>
<feature type="region of interest" description="Disordered" evidence="11">
    <location>
        <begin position="1"/>
        <end position="67"/>
    </location>
</feature>
<gene>
    <name evidence="12" type="ORF">NQ318_001243</name>
</gene>
<sequence>MTSTSFNVGLNDSSRSSSRVLRPPGGGHTDIFGGQDLPQVKKDNGRNASSIMEGTNANPVPPSPSRLPQLKIVISWANRIRLRLPASPNVLVCHPEDFLRGCGRGIARHDGASCT</sequence>
<dbReference type="GO" id="GO:0005874">
    <property type="term" value="C:microtubule"/>
    <property type="evidence" value="ECO:0007669"/>
    <property type="project" value="UniProtKB-KW"/>
</dbReference>
<dbReference type="PANTHER" id="PTHR34930">
    <property type="entry name" value="GEO05313P1"/>
    <property type="match status" value="1"/>
</dbReference>
<evidence type="ECO:0000256" key="7">
    <source>
        <dbReference type="ARBA" id="ARBA00022553"/>
    </source>
</evidence>
<evidence type="ECO:0000256" key="6">
    <source>
        <dbReference type="ARBA" id="ARBA00022490"/>
    </source>
</evidence>
<comment type="function">
    <text evidence="1">Binds to all microtubule populations.</text>
</comment>